<dbReference type="PANTHER" id="PTHR23517">
    <property type="entry name" value="RESISTANCE PROTEIN MDTM, PUTATIVE-RELATED-RELATED"/>
    <property type="match status" value="1"/>
</dbReference>
<dbReference type="PROSITE" id="PS50850">
    <property type="entry name" value="MFS"/>
    <property type="match status" value="1"/>
</dbReference>
<evidence type="ECO:0000256" key="5">
    <source>
        <dbReference type="ARBA" id="ARBA00022989"/>
    </source>
</evidence>
<feature type="transmembrane region" description="Helical" evidence="7">
    <location>
        <begin position="347"/>
        <end position="369"/>
    </location>
</feature>
<dbReference type="InterPro" id="IPR011701">
    <property type="entry name" value="MFS"/>
</dbReference>
<dbReference type="SUPFAM" id="SSF103473">
    <property type="entry name" value="MFS general substrate transporter"/>
    <property type="match status" value="1"/>
</dbReference>
<dbReference type="InterPro" id="IPR050171">
    <property type="entry name" value="MFS_Transporters"/>
</dbReference>
<name>A0A0R1ZWH9_9LACO</name>
<feature type="transmembrane region" description="Helical" evidence="7">
    <location>
        <begin position="75"/>
        <end position="93"/>
    </location>
</feature>
<evidence type="ECO:0000313" key="10">
    <source>
        <dbReference type="Proteomes" id="UP000051679"/>
    </source>
</evidence>
<organism evidence="9 10">
    <name type="scientific">Lacticaseibacillus sharpeae JCM 1186 = DSM 20505</name>
    <dbReference type="NCBI Taxonomy" id="1291052"/>
    <lineage>
        <taxon>Bacteria</taxon>
        <taxon>Bacillati</taxon>
        <taxon>Bacillota</taxon>
        <taxon>Bacilli</taxon>
        <taxon>Lactobacillales</taxon>
        <taxon>Lactobacillaceae</taxon>
        <taxon>Lacticaseibacillus</taxon>
    </lineage>
</organism>
<feature type="transmembrane region" description="Helical" evidence="7">
    <location>
        <begin position="168"/>
        <end position="187"/>
    </location>
</feature>
<evidence type="ECO:0000256" key="6">
    <source>
        <dbReference type="ARBA" id="ARBA00023136"/>
    </source>
</evidence>
<dbReference type="GO" id="GO:0005886">
    <property type="term" value="C:plasma membrane"/>
    <property type="evidence" value="ECO:0007669"/>
    <property type="project" value="UniProtKB-SubCell"/>
</dbReference>
<keyword evidence="2" id="KW-0813">Transport</keyword>
<keyword evidence="3" id="KW-1003">Cell membrane</keyword>
<evidence type="ECO:0000256" key="1">
    <source>
        <dbReference type="ARBA" id="ARBA00004651"/>
    </source>
</evidence>
<accession>A0A0R1ZWH9</accession>
<feature type="transmembrane region" description="Helical" evidence="7">
    <location>
        <begin position="16"/>
        <end position="37"/>
    </location>
</feature>
<dbReference type="OrthoDB" id="9793283at2"/>
<dbReference type="PANTHER" id="PTHR23517:SF3">
    <property type="entry name" value="INTEGRAL MEMBRANE TRANSPORT PROTEIN"/>
    <property type="match status" value="1"/>
</dbReference>
<evidence type="ECO:0000313" key="9">
    <source>
        <dbReference type="EMBL" id="KRM56150.1"/>
    </source>
</evidence>
<reference evidence="9 10" key="1">
    <citation type="journal article" date="2015" name="Genome Announc.">
        <title>Expanding the biotechnology potential of lactobacilli through comparative genomics of 213 strains and associated genera.</title>
        <authorList>
            <person name="Sun Z."/>
            <person name="Harris H.M."/>
            <person name="McCann A."/>
            <person name="Guo C."/>
            <person name="Argimon S."/>
            <person name="Zhang W."/>
            <person name="Yang X."/>
            <person name="Jeffery I.B."/>
            <person name="Cooney J.C."/>
            <person name="Kagawa T.F."/>
            <person name="Liu W."/>
            <person name="Song Y."/>
            <person name="Salvetti E."/>
            <person name="Wrobel A."/>
            <person name="Rasinkangas P."/>
            <person name="Parkhill J."/>
            <person name="Rea M.C."/>
            <person name="O'Sullivan O."/>
            <person name="Ritari J."/>
            <person name="Douillard F.P."/>
            <person name="Paul Ross R."/>
            <person name="Yang R."/>
            <person name="Briner A.E."/>
            <person name="Felis G.E."/>
            <person name="de Vos W.M."/>
            <person name="Barrangou R."/>
            <person name="Klaenhammer T.R."/>
            <person name="Caufield P.W."/>
            <person name="Cui Y."/>
            <person name="Zhang H."/>
            <person name="O'Toole P.W."/>
        </authorList>
    </citation>
    <scope>NUCLEOTIDE SEQUENCE [LARGE SCALE GENOMIC DNA]</scope>
    <source>
        <strain evidence="9 10">DSM 20505</strain>
    </source>
</reference>
<feature type="transmembrane region" description="Helical" evidence="7">
    <location>
        <begin position="99"/>
        <end position="118"/>
    </location>
</feature>
<evidence type="ECO:0000256" key="4">
    <source>
        <dbReference type="ARBA" id="ARBA00022692"/>
    </source>
</evidence>
<comment type="caution">
    <text evidence="9">The sequence shown here is derived from an EMBL/GenBank/DDBJ whole genome shotgun (WGS) entry which is preliminary data.</text>
</comment>
<dbReference type="InterPro" id="IPR036259">
    <property type="entry name" value="MFS_trans_sf"/>
</dbReference>
<evidence type="ECO:0000256" key="2">
    <source>
        <dbReference type="ARBA" id="ARBA00022448"/>
    </source>
</evidence>
<dbReference type="PATRIC" id="fig|1291052.5.peg.696"/>
<dbReference type="GO" id="GO:0022857">
    <property type="term" value="F:transmembrane transporter activity"/>
    <property type="evidence" value="ECO:0007669"/>
    <property type="project" value="InterPro"/>
</dbReference>
<dbReference type="AlphaFoldDB" id="A0A0R1ZWH9"/>
<comment type="subcellular location">
    <subcellularLocation>
        <location evidence="1">Cell membrane</location>
        <topology evidence="1">Multi-pass membrane protein</topology>
    </subcellularLocation>
</comment>
<dbReference type="Proteomes" id="UP000051679">
    <property type="component" value="Unassembled WGS sequence"/>
</dbReference>
<feature type="transmembrane region" description="Helical" evidence="7">
    <location>
        <begin position="375"/>
        <end position="395"/>
    </location>
</feature>
<protein>
    <submittedName>
        <fullName evidence="9">Major facilitator family transporter</fullName>
    </submittedName>
</protein>
<keyword evidence="10" id="KW-1185">Reference proteome</keyword>
<feature type="transmembrane region" description="Helical" evidence="7">
    <location>
        <begin position="138"/>
        <end position="162"/>
    </location>
</feature>
<dbReference type="STRING" id="1291052.FC18_GL000681"/>
<sequence length="405" mass="43932">MQEFMQLNRNLKLRTLTVFLAALLNSSIFPNMTIYYSHYFGRFITGILLMLISGVSFVAGMYGGHLADVYGRKPIMLTGGLLLTTGYVIAAAANNPLLVSPQITFFAFLIASVGGSLADPAEQAMMIDASTAANRKFVYALIYWIINISVMLGAALGGWFFRDYLLELLLALIAVSLFNLAIVRFGMSETMTEATQTSSSVWGALKSYLNVLADRRYMLFIIGSVLLAIVTRQPDYYLAVHLGADFHTTTLFGITIYGQRMLSIVTLVNTVMIVTMMSLFTRLTDKWSLVKANAVGAVLFAVGFAFSFVTSTLWPLIAAAVILTLGEMISVPANQTLRADMMNPAKIGAYSGLMSVVSPIAAIFAGLLVSASSIFGNYGMAVLMLIFGGLSILATTKAARMRANW</sequence>
<keyword evidence="5 7" id="KW-1133">Transmembrane helix</keyword>
<dbReference type="Gene3D" id="1.20.1250.20">
    <property type="entry name" value="MFS general substrate transporter like domains"/>
    <property type="match status" value="1"/>
</dbReference>
<evidence type="ECO:0000256" key="7">
    <source>
        <dbReference type="SAM" id="Phobius"/>
    </source>
</evidence>
<evidence type="ECO:0000256" key="3">
    <source>
        <dbReference type="ARBA" id="ARBA00022475"/>
    </source>
</evidence>
<keyword evidence="4 7" id="KW-0812">Transmembrane</keyword>
<feature type="transmembrane region" description="Helical" evidence="7">
    <location>
        <begin position="264"/>
        <end position="283"/>
    </location>
</feature>
<dbReference type="EMBL" id="AYYO01000009">
    <property type="protein sequence ID" value="KRM56150.1"/>
    <property type="molecule type" value="Genomic_DNA"/>
</dbReference>
<keyword evidence="6 7" id="KW-0472">Membrane</keyword>
<dbReference type="InterPro" id="IPR020846">
    <property type="entry name" value="MFS_dom"/>
</dbReference>
<feature type="domain" description="Major facilitator superfamily (MFS) profile" evidence="8">
    <location>
        <begin position="10"/>
        <end position="405"/>
    </location>
</feature>
<dbReference type="Pfam" id="PF07690">
    <property type="entry name" value="MFS_1"/>
    <property type="match status" value="1"/>
</dbReference>
<dbReference type="RefSeq" id="WP_056975388.1">
    <property type="nucleotide sequence ID" value="NZ_AYYO01000009.1"/>
</dbReference>
<proteinExistence type="predicted"/>
<gene>
    <name evidence="9" type="ORF">FC18_GL000681</name>
</gene>
<feature type="transmembrane region" description="Helical" evidence="7">
    <location>
        <begin position="43"/>
        <end position="63"/>
    </location>
</feature>
<evidence type="ECO:0000259" key="8">
    <source>
        <dbReference type="PROSITE" id="PS50850"/>
    </source>
</evidence>
<feature type="transmembrane region" description="Helical" evidence="7">
    <location>
        <begin position="295"/>
        <end position="326"/>
    </location>
</feature>